<proteinExistence type="predicted"/>
<sequence>MENAPSLLDCLRREAQRLVELREYPWPLPGGEDALHEATAQGARLLLQAEGEEAREYGATAMRMLLAAEEAAKEGKEERRKELLMAARTVVLVGIFETFGPPGARS</sequence>
<reference evidence="1" key="1">
    <citation type="journal article" date="2020" name="mSystems">
        <title>Genome- and Community-Level Interaction Insights into Carbon Utilization and Element Cycling Functions of Hydrothermarchaeota in Hydrothermal Sediment.</title>
        <authorList>
            <person name="Zhou Z."/>
            <person name="Liu Y."/>
            <person name="Xu W."/>
            <person name="Pan J."/>
            <person name="Luo Z.H."/>
            <person name="Li M."/>
        </authorList>
    </citation>
    <scope>NUCLEOTIDE SEQUENCE [LARGE SCALE GENOMIC DNA]</scope>
    <source>
        <strain evidence="1">SpSt-1071</strain>
    </source>
</reference>
<gene>
    <name evidence="1" type="ORF">ENM28_02115</name>
</gene>
<evidence type="ECO:0000313" key="1">
    <source>
        <dbReference type="EMBL" id="HHM67515.1"/>
    </source>
</evidence>
<dbReference type="EMBL" id="DRXE01000078">
    <property type="protein sequence ID" value="HHM67515.1"/>
    <property type="molecule type" value="Genomic_DNA"/>
</dbReference>
<protein>
    <submittedName>
        <fullName evidence="1">Uncharacterized protein</fullName>
    </submittedName>
</protein>
<dbReference type="AlphaFoldDB" id="A0A7C5VIX7"/>
<accession>A0A7C5VIX7</accession>
<organism evidence="1">
    <name type="scientific">Thermus caliditerrae</name>
    <dbReference type="NCBI Taxonomy" id="1330700"/>
    <lineage>
        <taxon>Bacteria</taxon>
        <taxon>Thermotogati</taxon>
        <taxon>Deinococcota</taxon>
        <taxon>Deinococci</taxon>
        <taxon>Thermales</taxon>
        <taxon>Thermaceae</taxon>
        <taxon>Thermus</taxon>
    </lineage>
</organism>
<comment type="caution">
    <text evidence="1">The sequence shown here is derived from an EMBL/GenBank/DDBJ whole genome shotgun (WGS) entry which is preliminary data.</text>
</comment>
<name>A0A7C5VIX7_9DEIN</name>